<dbReference type="GO" id="GO:0043328">
    <property type="term" value="P:protein transport to vacuole involved in ubiquitin-dependent protein catabolic process via the multivesicular body sorting pathway"/>
    <property type="evidence" value="ECO:0007669"/>
    <property type="project" value="TreeGrafter"/>
</dbReference>
<organism evidence="12 13">
    <name type="scientific">Dermatophagoides pteronyssinus</name>
    <name type="common">European house dust mite</name>
    <dbReference type="NCBI Taxonomy" id="6956"/>
    <lineage>
        <taxon>Eukaryota</taxon>
        <taxon>Metazoa</taxon>
        <taxon>Ecdysozoa</taxon>
        <taxon>Arthropoda</taxon>
        <taxon>Chelicerata</taxon>
        <taxon>Arachnida</taxon>
        <taxon>Acari</taxon>
        <taxon>Acariformes</taxon>
        <taxon>Sarcoptiformes</taxon>
        <taxon>Astigmata</taxon>
        <taxon>Psoroptidia</taxon>
        <taxon>Analgoidea</taxon>
        <taxon>Pyroglyphidae</taxon>
        <taxon>Dermatophagoidinae</taxon>
        <taxon>Dermatophagoides</taxon>
    </lineage>
</organism>
<evidence type="ECO:0000256" key="9">
    <source>
        <dbReference type="SAM" id="MobiDB-lite"/>
    </source>
</evidence>
<dbReference type="Proteomes" id="UP000515146">
    <property type="component" value="Unplaced"/>
</dbReference>
<dbReference type="SMART" id="SM00288">
    <property type="entry name" value="VHS"/>
    <property type="match status" value="1"/>
</dbReference>
<evidence type="ECO:0000256" key="7">
    <source>
        <dbReference type="PROSITE-ProRule" id="PRU00192"/>
    </source>
</evidence>
<dbReference type="RefSeq" id="XP_027201439.1">
    <property type="nucleotide sequence ID" value="XM_027345638.1"/>
</dbReference>
<dbReference type="PROSITE" id="PS50002">
    <property type="entry name" value="SH3"/>
    <property type="match status" value="1"/>
</dbReference>
<dbReference type="PANTHER" id="PTHR45929:SF3">
    <property type="entry name" value="JAK PATHWAY SIGNAL TRANSDUCTION ADAPTOR MOLECULE"/>
    <property type="match status" value="1"/>
</dbReference>
<dbReference type="Gene3D" id="1.20.5.1940">
    <property type="match status" value="1"/>
</dbReference>
<feature type="region of interest" description="Disordered" evidence="9">
    <location>
        <begin position="202"/>
        <end position="231"/>
    </location>
</feature>
<dbReference type="PRINTS" id="PR00452">
    <property type="entry name" value="SH3DOMAIN"/>
</dbReference>
<evidence type="ECO:0000259" key="10">
    <source>
        <dbReference type="PROSITE" id="PS50002"/>
    </source>
</evidence>
<accession>A0A6P6YA33</accession>
<reference evidence="13" key="1">
    <citation type="submission" date="2025-08" db="UniProtKB">
        <authorList>
            <consortium name="RefSeq"/>
        </authorList>
    </citation>
    <scope>IDENTIFICATION</scope>
    <source>
        <strain evidence="13">Airmid</strain>
    </source>
</reference>
<feature type="coiled-coil region" evidence="8">
    <location>
        <begin position="391"/>
        <end position="425"/>
    </location>
</feature>
<dbReference type="PANTHER" id="PTHR45929">
    <property type="entry name" value="JAK PATHWAY SIGNAL TRANSDUCTION ADAPTOR MOLECULE"/>
    <property type="match status" value="1"/>
</dbReference>
<dbReference type="InterPro" id="IPR050670">
    <property type="entry name" value="STAM"/>
</dbReference>
<dbReference type="AlphaFoldDB" id="A0A6P6YA33"/>
<dbReference type="InterPro" id="IPR036028">
    <property type="entry name" value="SH3-like_dom_sf"/>
</dbReference>
<evidence type="ECO:0000259" key="11">
    <source>
        <dbReference type="PROSITE" id="PS50179"/>
    </source>
</evidence>
<dbReference type="PROSITE" id="PS50330">
    <property type="entry name" value="UIM"/>
    <property type="match status" value="1"/>
</dbReference>
<gene>
    <name evidence="13" type="primary">LOC113795457</name>
</gene>
<feature type="domain" description="SH3" evidence="10">
    <location>
        <begin position="252"/>
        <end position="311"/>
    </location>
</feature>
<evidence type="ECO:0000256" key="4">
    <source>
        <dbReference type="ARBA" id="ARBA00022448"/>
    </source>
</evidence>
<evidence type="ECO:0000256" key="1">
    <source>
        <dbReference type="ARBA" id="ARBA00004177"/>
    </source>
</evidence>
<comment type="similarity">
    <text evidence="2">Belongs to the STAM family.</text>
</comment>
<keyword evidence="5" id="KW-0967">Endosome</keyword>
<sequence>MLNILSAIKPSPYDPLVEKATSDQNTSEDWQQILEINDRVAVEQDGPKDCMRSIITRLHSDIPWVILQTLTLLDSLVSNCGKRFHLEICSRDFETELLRLIRGGKNIHPKVSERSRLLLKKWAQSKDFRKDPQLNLIPSLYDKLKSEGVSFHSSEPSKQRKSLSALEETMAKNPDYVTNAEEEAQLAKAIELSIQEAKKRGIKTDAVAPASTTLSSSSSSSTTTTATTTPSSLYPSFNMAEIATTNNKSDDKEPIKVRALYDFEAAEDNELTFKAGEIILVTDSSDSNWWKGSNHRGEGLFPANFVSTDLNAEPEYTPTKNSDNAKKVQFNEEVKVVKMDKDDIKPEDVTIDEGKIDELMSMLQEADPKSFDDPDELLRLEEQCLAMMPLIDQQMESIDKMNARLTSLNQQLSSALNLYHDLMKESFLMEQMASLQINPYNAAGQQQQQFAMVNGVMPQSSYMHQQPNSVENNYYQSQSTTSTINNTTVATATASYGGHNSVAQGNPQQPQPTIYPSNHIAVASYATTMHQQHGPGVYQHSQMMMAANASPNGSIMFSPNHPPAPQQPQPSTVMMTTNQQSTQAAAVPNLL</sequence>
<keyword evidence="8" id="KW-0175">Coiled coil</keyword>
<dbReference type="InterPro" id="IPR003903">
    <property type="entry name" value="UIM_dom"/>
</dbReference>
<evidence type="ECO:0000256" key="2">
    <source>
        <dbReference type="ARBA" id="ARBA00009666"/>
    </source>
</evidence>
<dbReference type="GO" id="GO:0033565">
    <property type="term" value="C:ESCRT-0 complex"/>
    <property type="evidence" value="ECO:0007669"/>
    <property type="project" value="TreeGrafter"/>
</dbReference>
<dbReference type="SMART" id="SM00326">
    <property type="entry name" value="SH3"/>
    <property type="match status" value="1"/>
</dbReference>
<evidence type="ECO:0000256" key="8">
    <source>
        <dbReference type="SAM" id="Coils"/>
    </source>
</evidence>
<evidence type="ECO:0000256" key="5">
    <source>
        <dbReference type="ARBA" id="ARBA00022753"/>
    </source>
</evidence>
<dbReference type="Gene3D" id="2.30.30.40">
    <property type="entry name" value="SH3 Domains"/>
    <property type="match status" value="1"/>
</dbReference>
<dbReference type="Gene3D" id="1.25.40.90">
    <property type="match status" value="1"/>
</dbReference>
<dbReference type="CDD" id="cd11820">
    <property type="entry name" value="SH3_STAM"/>
    <property type="match status" value="1"/>
</dbReference>
<dbReference type="CDD" id="cd03568">
    <property type="entry name" value="VHS_STAM"/>
    <property type="match status" value="1"/>
</dbReference>
<dbReference type="InterPro" id="IPR001452">
    <property type="entry name" value="SH3_domain"/>
</dbReference>
<proteinExistence type="inferred from homology"/>
<dbReference type="InterPro" id="IPR002014">
    <property type="entry name" value="VHS_dom"/>
</dbReference>
<dbReference type="SUPFAM" id="SSF50044">
    <property type="entry name" value="SH3-domain"/>
    <property type="match status" value="1"/>
</dbReference>
<keyword evidence="4" id="KW-0813">Transport</keyword>
<dbReference type="CTD" id="8027"/>
<evidence type="ECO:0000256" key="3">
    <source>
        <dbReference type="ARBA" id="ARBA00022443"/>
    </source>
</evidence>
<evidence type="ECO:0000313" key="12">
    <source>
        <dbReference type="Proteomes" id="UP000515146"/>
    </source>
</evidence>
<dbReference type="InParanoid" id="A0A6P6YA33"/>
<keyword evidence="3 7" id="KW-0728">SH3 domain</keyword>
<keyword evidence="12" id="KW-1185">Reference proteome</keyword>
<dbReference type="Pfam" id="PF00018">
    <property type="entry name" value="SH3_1"/>
    <property type="match status" value="1"/>
</dbReference>
<keyword evidence="6" id="KW-0653">Protein transport</keyword>
<protein>
    <submittedName>
        <fullName evidence="13">Signal transducing adapter molecule 1-like</fullName>
    </submittedName>
</protein>
<dbReference type="FunCoup" id="A0A6P6YA33">
    <property type="interactions" value="981"/>
</dbReference>
<feature type="domain" description="VHS" evidence="11">
    <location>
        <begin position="20"/>
        <end position="152"/>
    </location>
</feature>
<name>A0A6P6YA33_DERPT</name>
<dbReference type="PROSITE" id="PS50179">
    <property type="entry name" value="VHS"/>
    <property type="match status" value="1"/>
</dbReference>
<dbReference type="OrthoDB" id="10068368at2759"/>
<evidence type="ECO:0000313" key="13">
    <source>
        <dbReference type="RefSeq" id="XP_027201439.1"/>
    </source>
</evidence>
<feature type="compositionally biased region" description="Low complexity" evidence="9">
    <location>
        <begin position="209"/>
        <end position="231"/>
    </location>
</feature>
<evidence type="ECO:0000256" key="6">
    <source>
        <dbReference type="ARBA" id="ARBA00022927"/>
    </source>
</evidence>
<dbReference type="InterPro" id="IPR008942">
    <property type="entry name" value="ENTH_VHS"/>
</dbReference>
<dbReference type="KEGG" id="dpte:113795457"/>
<dbReference type="SUPFAM" id="SSF48464">
    <property type="entry name" value="ENTH/VHS domain"/>
    <property type="match status" value="1"/>
</dbReference>
<comment type="subcellular location">
    <subcellularLocation>
        <location evidence="1">Endosome</location>
    </subcellularLocation>
</comment>
<dbReference type="Pfam" id="PF00790">
    <property type="entry name" value="VHS"/>
    <property type="match status" value="1"/>
</dbReference>
<dbReference type="GO" id="GO:0035091">
    <property type="term" value="F:phosphatidylinositol binding"/>
    <property type="evidence" value="ECO:0007669"/>
    <property type="project" value="InterPro"/>
</dbReference>
<dbReference type="GO" id="GO:0043130">
    <property type="term" value="F:ubiquitin binding"/>
    <property type="evidence" value="ECO:0007669"/>
    <property type="project" value="InterPro"/>
</dbReference>
<dbReference type="OMA" id="GLMEECY"/>